<evidence type="ECO:0000256" key="6">
    <source>
        <dbReference type="ARBA" id="ARBA00079393"/>
    </source>
</evidence>
<evidence type="ECO:0000256" key="7">
    <source>
        <dbReference type="ARBA" id="ARBA00083669"/>
    </source>
</evidence>
<protein>
    <recommendedName>
        <fullName evidence="2">tRNA pseudouridine(55) synthase</fullName>
        <ecNumber evidence="2">5.4.99.25</ecNumber>
    </recommendedName>
    <alternativeName>
        <fullName evidence="7">tRNA pseudouridine 55 synthase</fullName>
    </alternativeName>
    <alternativeName>
        <fullName evidence="5">tRNA pseudouridylate synthase</fullName>
    </alternativeName>
    <alternativeName>
        <fullName evidence="6">tRNA-uridine isomerase</fullName>
    </alternativeName>
</protein>
<dbReference type="InterPro" id="IPR020103">
    <property type="entry name" value="PsdUridine_synth_cat_dom_sf"/>
</dbReference>
<dbReference type="PANTHER" id="PTHR21568:SF0">
    <property type="entry name" value="TRNA PSEUDOURIDINE SYNTHASE PUS10"/>
    <property type="match status" value="1"/>
</dbReference>
<dbReference type="PANTHER" id="PTHR21568">
    <property type="entry name" value="TRNA PSEUDOURIDINE SYNTHASE PUS10"/>
    <property type="match status" value="1"/>
</dbReference>
<evidence type="ECO:0000256" key="5">
    <source>
        <dbReference type="ARBA" id="ARBA00075270"/>
    </source>
</evidence>
<sequence>MEPLLAAVRSGAALQTLLEEAAALHACGRCCLRLAGVRSADAYSARSLPNSGAEVLAALRGNAQGCDTADVDTDGGPSKRRRVEPSEGRELDAAAASAGVADGSAAAEAVQQQQVCTPAVCPLCLGLLQLPELACGGSALSGSNDAQLQLITTVSALNDPARYTSLNWGTSAAAAAADGPVAGAAPAAAAAPAEGEAEGGAPPGTGTIAVQRQAAEVPSLAAAAAGIAAQFELDSFALEVSLPASLAVRQQALAWRLRQLGTPEGEAAAAQLRKALDVKEAARLCFASALEAGVGKPHDPKSDMRIALSISHPDAAGESSWLATTNSSAGRQRRGWGRHGKQQRQQPKQQQQQQQGEQELPALTDAVVQRLAGMLQAEFAAGCPQAAAQLAVPAAPATVQLQGRRQPVHIGGRYLKLRRGIPQSPWFIDGARKGEGSVTEAIEQGVLPSLQADSYTLVSAGREDIDVRMLGEGRPFILEIHNARRRVPPPQQLQHLEARVAEASQGGVAVRGLFAASPSQLALLKQGEQEKQKSYVAVCWLPRPLSEADVALLAGTRDLEVQQETPIRVLHRRANLCRPKVIHELRAEALEGPPPGYFALHLRTQAGTYIKEFVHGDLGRTRPSLGDLLGCQAEIVSLDVTRIHMAFGAEPAVNDAA</sequence>
<evidence type="ECO:0000256" key="4">
    <source>
        <dbReference type="ARBA" id="ARBA00023235"/>
    </source>
</evidence>
<dbReference type="Gene3D" id="3.30.70.3190">
    <property type="match status" value="1"/>
</dbReference>
<name>A0AAD5DIH5_9CHLO</name>
<evidence type="ECO:0000313" key="12">
    <source>
        <dbReference type="Proteomes" id="UP001205105"/>
    </source>
</evidence>
<keyword evidence="3" id="KW-0819">tRNA processing</keyword>
<dbReference type="SUPFAM" id="SSF55120">
    <property type="entry name" value="Pseudouridine synthase"/>
    <property type="match status" value="1"/>
</dbReference>
<proteinExistence type="inferred from homology"/>
<dbReference type="InterPro" id="IPR048741">
    <property type="entry name" value="Pus10-like_C"/>
</dbReference>
<evidence type="ECO:0000256" key="3">
    <source>
        <dbReference type="ARBA" id="ARBA00022694"/>
    </source>
</evidence>
<dbReference type="Pfam" id="PF21237">
    <property type="entry name" value="Pus10_N_euk"/>
    <property type="match status" value="1"/>
</dbReference>
<feature type="compositionally biased region" description="Low complexity" evidence="8">
    <location>
        <begin position="343"/>
        <end position="358"/>
    </location>
</feature>
<feature type="region of interest" description="Disordered" evidence="8">
    <location>
        <begin position="187"/>
        <end position="206"/>
    </location>
</feature>
<dbReference type="GO" id="GO:0003723">
    <property type="term" value="F:RNA binding"/>
    <property type="evidence" value="ECO:0007669"/>
    <property type="project" value="InterPro"/>
</dbReference>
<reference evidence="11" key="1">
    <citation type="submission" date="2020-11" db="EMBL/GenBank/DDBJ databases">
        <title>Chlorella ohadii genome sequencing and assembly.</title>
        <authorList>
            <person name="Murik O."/>
            <person name="Treves H."/>
            <person name="Kedem I."/>
            <person name="Shotland Y."/>
            <person name="Kaplan A."/>
        </authorList>
    </citation>
    <scope>NUCLEOTIDE SEQUENCE</scope>
    <source>
        <strain evidence="11">1</strain>
    </source>
</reference>
<feature type="compositionally biased region" description="Basic residues" evidence="8">
    <location>
        <begin position="331"/>
        <end position="342"/>
    </location>
</feature>
<feature type="domain" description="Pus10 N-terminal eukaryotes" evidence="9">
    <location>
        <begin position="227"/>
        <end position="328"/>
    </location>
</feature>
<keyword evidence="12" id="KW-1185">Reference proteome</keyword>
<dbReference type="FunFam" id="3.30.70.2510:FF:000001">
    <property type="entry name" value="tRNA pseudouridine synthase Pus10"/>
    <property type="match status" value="1"/>
</dbReference>
<evidence type="ECO:0000256" key="8">
    <source>
        <dbReference type="SAM" id="MobiDB-lite"/>
    </source>
</evidence>
<evidence type="ECO:0000256" key="1">
    <source>
        <dbReference type="ARBA" id="ARBA00009652"/>
    </source>
</evidence>
<dbReference type="EMBL" id="JADXDR010000122">
    <property type="protein sequence ID" value="KAI7838600.1"/>
    <property type="molecule type" value="Genomic_DNA"/>
</dbReference>
<evidence type="ECO:0000256" key="2">
    <source>
        <dbReference type="ARBA" id="ARBA00012787"/>
    </source>
</evidence>
<feature type="region of interest" description="Disordered" evidence="8">
    <location>
        <begin position="317"/>
        <end position="358"/>
    </location>
</feature>
<dbReference type="AlphaFoldDB" id="A0AAD5DIH5"/>
<feature type="domain" description="Pus10-like C-terminal" evidence="10">
    <location>
        <begin position="410"/>
        <end position="643"/>
    </location>
</feature>
<dbReference type="NCBIfam" id="TIGR01213">
    <property type="entry name" value="pseudo_Pus10arc"/>
    <property type="match status" value="1"/>
</dbReference>
<evidence type="ECO:0000259" key="9">
    <source>
        <dbReference type="Pfam" id="PF21237"/>
    </source>
</evidence>
<dbReference type="GO" id="GO:0031119">
    <property type="term" value="P:tRNA pseudouridine synthesis"/>
    <property type="evidence" value="ECO:0007669"/>
    <property type="project" value="UniProtKB-ARBA"/>
</dbReference>
<dbReference type="EC" id="5.4.99.25" evidence="2"/>
<dbReference type="FunFam" id="3.30.70.3190:FF:000001">
    <property type="entry name" value="tRNA pseudouridine synthase Pus10"/>
    <property type="match status" value="1"/>
</dbReference>
<evidence type="ECO:0000259" key="10">
    <source>
        <dbReference type="Pfam" id="PF21238"/>
    </source>
</evidence>
<accession>A0AAD5DIH5</accession>
<organism evidence="11 12">
    <name type="scientific">Chlorella ohadii</name>
    <dbReference type="NCBI Taxonomy" id="2649997"/>
    <lineage>
        <taxon>Eukaryota</taxon>
        <taxon>Viridiplantae</taxon>
        <taxon>Chlorophyta</taxon>
        <taxon>core chlorophytes</taxon>
        <taxon>Trebouxiophyceae</taxon>
        <taxon>Chlorellales</taxon>
        <taxon>Chlorellaceae</taxon>
        <taxon>Chlorella clade</taxon>
        <taxon>Chlorella</taxon>
    </lineage>
</organism>
<comment type="caution">
    <text evidence="11">The sequence shown here is derived from an EMBL/GenBank/DDBJ whole genome shotgun (WGS) entry which is preliminary data.</text>
</comment>
<dbReference type="InterPro" id="IPR039894">
    <property type="entry name" value="Pus10-like"/>
</dbReference>
<keyword evidence="4" id="KW-0413">Isomerase</keyword>
<evidence type="ECO:0000313" key="11">
    <source>
        <dbReference type="EMBL" id="KAI7838600.1"/>
    </source>
</evidence>
<dbReference type="GO" id="GO:0160148">
    <property type="term" value="F:tRNA pseudouridine(55) synthase activity"/>
    <property type="evidence" value="ECO:0007669"/>
    <property type="project" value="UniProtKB-EC"/>
</dbReference>
<dbReference type="Pfam" id="PF21238">
    <property type="entry name" value="Pus10_C"/>
    <property type="match status" value="1"/>
</dbReference>
<dbReference type="InterPro" id="IPR048742">
    <property type="entry name" value="Pus10_N_euk"/>
</dbReference>
<dbReference type="Gene3D" id="3.30.70.2510">
    <property type="match status" value="1"/>
</dbReference>
<comment type="similarity">
    <text evidence="1">Belongs to the pseudouridine synthase Pus10 family.</text>
</comment>
<gene>
    <name evidence="11" type="ORF">COHA_007608</name>
</gene>
<feature type="region of interest" description="Disordered" evidence="8">
    <location>
        <begin position="67"/>
        <end position="89"/>
    </location>
</feature>
<feature type="compositionally biased region" description="Polar residues" evidence="8">
    <location>
        <begin position="321"/>
        <end position="330"/>
    </location>
</feature>
<dbReference type="Proteomes" id="UP001205105">
    <property type="component" value="Unassembled WGS sequence"/>
</dbReference>